<evidence type="ECO:0000256" key="13">
    <source>
        <dbReference type="ARBA" id="ARBA00030800"/>
    </source>
</evidence>
<evidence type="ECO:0000256" key="10">
    <source>
        <dbReference type="ARBA" id="ARBA00023004"/>
    </source>
</evidence>
<evidence type="ECO:0000256" key="9">
    <source>
        <dbReference type="ARBA" id="ARBA00022723"/>
    </source>
</evidence>
<dbReference type="GO" id="GO:0005737">
    <property type="term" value="C:cytoplasm"/>
    <property type="evidence" value="ECO:0007669"/>
    <property type="project" value="UniProtKB-SubCell"/>
</dbReference>
<dbReference type="PROSITE" id="PS50109">
    <property type="entry name" value="HIS_KIN"/>
    <property type="match status" value="1"/>
</dbReference>
<protein>
    <recommendedName>
        <fullName evidence="5">Oxygen sensor histidine kinase NreB</fullName>
        <ecNumber evidence="4">2.7.13.3</ecNumber>
    </recommendedName>
    <alternativeName>
        <fullName evidence="13">Nitrogen regulation protein B</fullName>
    </alternativeName>
</protein>
<dbReference type="InterPro" id="IPR015943">
    <property type="entry name" value="WD40/YVTN_repeat-like_dom_sf"/>
</dbReference>
<dbReference type="GO" id="GO:0000155">
    <property type="term" value="F:phosphorelay sensor kinase activity"/>
    <property type="evidence" value="ECO:0007669"/>
    <property type="project" value="InterPro"/>
</dbReference>
<accession>A0A5B7ZZ47</accession>
<dbReference type="Gene3D" id="1.20.5.1930">
    <property type="match status" value="1"/>
</dbReference>
<organism evidence="16 17">
    <name type="scientific">Hymenobacter jejuensis</name>
    <dbReference type="NCBI Taxonomy" id="2502781"/>
    <lineage>
        <taxon>Bacteria</taxon>
        <taxon>Pseudomonadati</taxon>
        <taxon>Bacteroidota</taxon>
        <taxon>Cytophagia</taxon>
        <taxon>Cytophagales</taxon>
        <taxon>Hymenobacteraceae</taxon>
        <taxon>Hymenobacter</taxon>
    </lineage>
</organism>
<dbReference type="Gene3D" id="3.30.565.10">
    <property type="entry name" value="Histidine kinase-like ATPase, C-terminal domain"/>
    <property type="match status" value="1"/>
</dbReference>
<dbReference type="RefSeq" id="WP_139515448.1">
    <property type="nucleotide sequence ID" value="NZ_CP040896.1"/>
</dbReference>
<keyword evidence="10" id="KW-0408">Iron</keyword>
<comment type="function">
    <text evidence="12">Member of the two-component regulatory system NreB/NreC involved in the control of dissimilatory nitrate/nitrite reduction in response to oxygen. NreB functions as a direct oxygen sensor histidine kinase which is autophosphorylated, in the absence of oxygen, probably at the conserved histidine residue, and transfers its phosphate group probably to a conserved aspartate residue of NreC. NreB/NreC activates the expression of the nitrate (narGHJI) and nitrite (nir) reductase operons, as well as the putative nitrate transporter gene narT.</text>
</comment>
<evidence type="ECO:0000256" key="1">
    <source>
        <dbReference type="ARBA" id="ARBA00000085"/>
    </source>
</evidence>
<evidence type="ECO:0000313" key="17">
    <source>
        <dbReference type="Proteomes" id="UP000305398"/>
    </source>
</evidence>
<dbReference type="Gene3D" id="2.130.10.10">
    <property type="entry name" value="YVTN repeat-like/Quinoprotein amine dehydrogenase"/>
    <property type="match status" value="4"/>
</dbReference>
<dbReference type="CDD" id="cd16917">
    <property type="entry name" value="HATPase_UhpB-NarQ-NarX-like"/>
    <property type="match status" value="1"/>
</dbReference>
<dbReference type="GO" id="GO:0051539">
    <property type="term" value="F:4 iron, 4 sulfur cluster binding"/>
    <property type="evidence" value="ECO:0007669"/>
    <property type="project" value="UniProtKB-KW"/>
</dbReference>
<dbReference type="Gene3D" id="2.60.40.10">
    <property type="entry name" value="Immunoglobulins"/>
    <property type="match status" value="1"/>
</dbReference>
<sequence length="1022" mass="113204">MLRLLWLGTLLAGWSSPAALAQPTPTLTFRTLTTTDGLAENSVYTVLQDRRGFLWLGSRDGLNRYDGSNVWVFRNDPKRPTSLSRNFVISLAEDHSGQLWVATGSKGLCRYNPLTNQFQRFQASPTVGSLVSNFIQVVFCDRAGRIWVGTEEGLSLYEPSTNRFRLFRQASALPANARRNAVRTIAQTPAGALWVGTGEGRLCWLNEHAGLLEPEARWQPTSAITALCADRRGGFWVGTEADGLRYLGPGTESVRVFRESDRPGSLPDDKVRALLLDQKQNLWVGTTNGLGYYERATGTFTSYRHQPGQMHSLPNNNVHALGQDRTGLLWVCTENGVSSFEAQPSSFTTLPVSTKGATPVWAVGEDAAGRAWVGTGDEGLICYDPKTGQRRQFRHDDNDAGSLSADYVRVVYVDRKDCIWVGTQSQGLDCLLPGATRFVHYRHDPTKRNTISDNAIRSICEDTEGHLWIGTEGGLNRYDFKTGLFTAYQHDPANPSSLSNNFVHKIFQDHLGRMWLGTGGGGLCLFDPVTERFRAYRANERVPRSISADFVRTIAEDHAGQLWVGTEGGGLCRLDNVPRGVFTVYREAQGLPEDVVFGILEDEQHQLWLSSNKGLVRFTPATGEMHTFDSRDGLPQNEFNVGAYHHGRSGQLYFGGANGVVMFRSAAVRTNQVPPPVVFTNLRKFNQAVELDTSITERRVLRLAPEDYYFTVEFAALNFRQPDKNRYAFKLSGFDPSWVQAGGRHEATYTNLPPGTYTLRVRAANNDGLWNRRGAALTVVVAPAWYQTWWLRLAASWAAFALLFGLYRLRVRQLLALEQVRHGIARDLHDDMGSTLSSISILSQVARTHQQQQRPAQAAAVLEQIGESSRRMLDAMDDIVWAINPAHDAVEDVTARMRAFASEALEARGIALAFRVAPEVRGLALAMPARREFFLLFKEAVHNLAKYARCRQATVTLARPAAHRLVLTVQDDGVGFDPQAPAQGGGHGLANMRARARALGGQLELCTAPGRSTTLTLTIPVK</sequence>
<keyword evidence="14" id="KW-0732">Signal</keyword>
<keyword evidence="17" id="KW-1185">Reference proteome</keyword>
<evidence type="ECO:0000256" key="12">
    <source>
        <dbReference type="ARBA" id="ARBA00024827"/>
    </source>
</evidence>
<dbReference type="SUPFAM" id="SSF55874">
    <property type="entry name" value="ATPase domain of HSP90 chaperone/DNA topoisomerase II/histidine kinase"/>
    <property type="match status" value="1"/>
</dbReference>
<dbReference type="OrthoDB" id="9797097at2"/>
<dbReference type="InterPro" id="IPR004358">
    <property type="entry name" value="Sig_transdc_His_kin-like_C"/>
</dbReference>
<comment type="cofactor">
    <cofactor evidence="2">
        <name>[4Fe-4S] cluster</name>
        <dbReference type="ChEBI" id="CHEBI:49883"/>
    </cofactor>
</comment>
<dbReference type="Pfam" id="PF07494">
    <property type="entry name" value="Reg_prop"/>
    <property type="match status" value="9"/>
</dbReference>
<evidence type="ECO:0000256" key="3">
    <source>
        <dbReference type="ARBA" id="ARBA00004496"/>
    </source>
</evidence>
<dbReference type="GO" id="GO:0046983">
    <property type="term" value="F:protein dimerization activity"/>
    <property type="evidence" value="ECO:0007669"/>
    <property type="project" value="InterPro"/>
</dbReference>
<feature type="signal peptide" evidence="14">
    <location>
        <begin position="1"/>
        <end position="21"/>
    </location>
</feature>
<dbReference type="EC" id="2.7.13.3" evidence="4"/>
<evidence type="ECO:0000256" key="11">
    <source>
        <dbReference type="ARBA" id="ARBA00023014"/>
    </source>
</evidence>
<dbReference type="Pfam" id="PF07495">
    <property type="entry name" value="Y_Y_Y"/>
    <property type="match status" value="1"/>
</dbReference>
<proteinExistence type="predicted"/>
<keyword evidence="7" id="KW-0963">Cytoplasm</keyword>
<feature type="chain" id="PRO_5022763477" description="Oxygen sensor histidine kinase NreB" evidence="14">
    <location>
        <begin position="22"/>
        <end position="1022"/>
    </location>
</feature>
<keyword evidence="8" id="KW-0597">Phosphoprotein</keyword>
<evidence type="ECO:0000256" key="6">
    <source>
        <dbReference type="ARBA" id="ARBA00022485"/>
    </source>
</evidence>
<evidence type="ECO:0000313" key="16">
    <source>
        <dbReference type="EMBL" id="QDA60270.1"/>
    </source>
</evidence>
<dbReference type="InterPro" id="IPR005467">
    <property type="entry name" value="His_kinase_dom"/>
</dbReference>
<dbReference type="PANTHER" id="PTHR43547">
    <property type="entry name" value="TWO-COMPONENT HISTIDINE KINASE"/>
    <property type="match status" value="1"/>
</dbReference>
<keyword evidence="11" id="KW-0411">Iron-sulfur</keyword>
<dbReference type="Pfam" id="PF07730">
    <property type="entry name" value="HisKA_3"/>
    <property type="match status" value="1"/>
</dbReference>
<dbReference type="GO" id="GO:0046872">
    <property type="term" value="F:metal ion binding"/>
    <property type="evidence" value="ECO:0007669"/>
    <property type="project" value="UniProtKB-KW"/>
</dbReference>
<gene>
    <name evidence="16" type="ORF">FHG12_09160</name>
</gene>
<name>A0A5B7ZZ47_9BACT</name>
<reference evidence="16 17" key="1">
    <citation type="submission" date="2019-06" db="EMBL/GenBank/DDBJ databases">
        <authorList>
            <person name="Srinivasan S."/>
        </authorList>
    </citation>
    <scope>NUCLEOTIDE SEQUENCE [LARGE SCALE GENOMIC DNA]</scope>
    <source>
        <strain evidence="16 17">17J68-5</strain>
    </source>
</reference>
<evidence type="ECO:0000256" key="4">
    <source>
        <dbReference type="ARBA" id="ARBA00012438"/>
    </source>
</evidence>
<evidence type="ECO:0000256" key="7">
    <source>
        <dbReference type="ARBA" id="ARBA00022490"/>
    </source>
</evidence>
<dbReference type="InterPro" id="IPR011712">
    <property type="entry name" value="Sig_transdc_His_kin_sub3_dim/P"/>
</dbReference>
<dbReference type="GO" id="GO:0016020">
    <property type="term" value="C:membrane"/>
    <property type="evidence" value="ECO:0007669"/>
    <property type="project" value="InterPro"/>
</dbReference>
<keyword evidence="6" id="KW-0004">4Fe-4S</keyword>
<dbReference type="InterPro" id="IPR003594">
    <property type="entry name" value="HATPase_dom"/>
</dbReference>
<dbReference type="InterPro" id="IPR036890">
    <property type="entry name" value="HATPase_C_sf"/>
</dbReference>
<dbReference type="PANTHER" id="PTHR43547:SF2">
    <property type="entry name" value="HYBRID SIGNAL TRANSDUCTION HISTIDINE KINASE C"/>
    <property type="match status" value="1"/>
</dbReference>
<keyword evidence="9" id="KW-0479">Metal-binding</keyword>
<dbReference type="EMBL" id="CP040896">
    <property type="protein sequence ID" value="QDA60270.1"/>
    <property type="molecule type" value="Genomic_DNA"/>
</dbReference>
<dbReference type="InterPro" id="IPR011110">
    <property type="entry name" value="Reg_prop"/>
</dbReference>
<comment type="catalytic activity">
    <reaction evidence="1">
        <text>ATP + protein L-histidine = ADP + protein N-phospho-L-histidine.</text>
        <dbReference type="EC" id="2.7.13.3"/>
    </reaction>
</comment>
<dbReference type="Pfam" id="PF02518">
    <property type="entry name" value="HATPase_c"/>
    <property type="match status" value="1"/>
</dbReference>
<dbReference type="PRINTS" id="PR00344">
    <property type="entry name" value="BCTRLSENSOR"/>
</dbReference>
<evidence type="ECO:0000256" key="8">
    <source>
        <dbReference type="ARBA" id="ARBA00022553"/>
    </source>
</evidence>
<dbReference type="Proteomes" id="UP000305398">
    <property type="component" value="Chromosome"/>
</dbReference>
<dbReference type="InterPro" id="IPR013783">
    <property type="entry name" value="Ig-like_fold"/>
</dbReference>
<dbReference type="SUPFAM" id="SSF63829">
    <property type="entry name" value="Calcium-dependent phosphotriesterase"/>
    <property type="match status" value="3"/>
</dbReference>
<evidence type="ECO:0000256" key="14">
    <source>
        <dbReference type="SAM" id="SignalP"/>
    </source>
</evidence>
<evidence type="ECO:0000259" key="15">
    <source>
        <dbReference type="PROSITE" id="PS50109"/>
    </source>
</evidence>
<dbReference type="KEGG" id="hyj:FHG12_09160"/>
<dbReference type="AlphaFoldDB" id="A0A5B7ZZ47"/>
<evidence type="ECO:0000256" key="2">
    <source>
        <dbReference type="ARBA" id="ARBA00001966"/>
    </source>
</evidence>
<evidence type="ECO:0000256" key="5">
    <source>
        <dbReference type="ARBA" id="ARBA00017322"/>
    </source>
</evidence>
<feature type="domain" description="Histidine kinase" evidence="15">
    <location>
        <begin position="827"/>
        <end position="1022"/>
    </location>
</feature>
<comment type="subcellular location">
    <subcellularLocation>
        <location evidence="3">Cytoplasm</location>
    </subcellularLocation>
</comment>
<dbReference type="InterPro" id="IPR011123">
    <property type="entry name" value="Y_Y_Y"/>
</dbReference>